<protein>
    <submittedName>
        <fullName evidence="1">Uncharacterized protein</fullName>
    </submittedName>
</protein>
<reference evidence="1" key="1">
    <citation type="submission" date="2020-03" db="EMBL/GenBank/DDBJ databases">
        <title>The deep terrestrial virosphere.</title>
        <authorList>
            <person name="Holmfeldt K."/>
            <person name="Nilsson E."/>
            <person name="Simone D."/>
            <person name="Lopez-Fernandez M."/>
            <person name="Wu X."/>
            <person name="de Brujin I."/>
            <person name="Lundin D."/>
            <person name="Andersson A."/>
            <person name="Bertilsson S."/>
            <person name="Dopson M."/>
        </authorList>
    </citation>
    <scope>NUCLEOTIDE SEQUENCE</scope>
    <source>
        <strain evidence="1">MM415B03501</strain>
    </source>
</reference>
<dbReference type="EMBL" id="MT142953">
    <property type="protein sequence ID" value="QJA90991.1"/>
    <property type="molecule type" value="Genomic_DNA"/>
</dbReference>
<name>A0A6M3LCM4_9ZZZZ</name>
<proteinExistence type="predicted"/>
<evidence type="ECO:0000313" key="1">
    <source>
        <dbReference type="EMBL" id="QJA90991.1"/>
    </source>
</evidence>
<sequence length="77" mass="9049">MRKLFEFNPLERLAGYIAHKTAHSVVCNHHTVRFLGVQPTYWGGHFRLYNCRDCKSTISEQTIREMQTFLKHTGVIK</sequence>
<gene>
    <name evidence="1" type="ORF">MM415B03501_0009</name>
</gene>
<accession>A0A6M3LCM4</accession>
<organism evidence="1">
    <name type="scientific">viral metagenome</name>
    <dbReference type="NCBI Taxonomy" id="1070528"/>
    <lineage>
        <taxon>unclassified sequences</taxon>
        <taxon>metagenomes</taxon>
        <taxon>organismal metagenomes</taxon>
    </lineage>
</organism>
<dbReference type="AlphaFoldDB" id="A0A6M3LCM4"/>